<keyword evidence="8 9" id="KW-0472">Membrane</keyword>
<sequence>MLTFLSDTWTGVLTAFRGAPTTLYVSFVAVIGGLILGFVLAFMRRSRAKVLRGVSTLYIDIVRGTPLLVQVLIVAYGIPALVNNNGGDFKWAQDVIPAMLCCGLNSAAYMGEIVRSGLNAVEKGQLEAAASLGMTHGQAMRLIVIPQALRIILPPLGNEFVTMIKETAILSYVGVVEITREGTLLSSRTYKMFEAYIGVAIVYIIFTIPLSKLILHFEKKMKMD</sequence>
<reference evidence="11 12" key="1">
    <citation type="submission" date="2016-10" db="EMBL/GenBank/DDBJ databases">
        <authorList>
            <person name="de Groot N.N."/>
        </authorList>
    </citation>
    <scope>NUCLEOTIDE SEQUENCE [LARGE SCALE GENOMIC DNA]</scope>
    <source>
        <strain evidence="11 12">KHGC13</strain>
    </source>
</reference>
<evidence type="ECO:0000256" key="1">
    <source>
        <dbReference type="ARBA" id="ARBA00004651"/>
    </source>
</evidence>
<evidence type="ECO:0000256" key="3">
    <source>
        <dbReference type="ARBA" id="ARBA00022448"/>
    </source>
</evidence>
<dbReference type="PANTHER" id="PTHR30614:SF20">
    <property type="entry name" value="GLUTAMINE TRANSPORT SYSTEM PERMEASE PROTEIN GLNP"/>
    <property type="match status" value="1"/>
</dbReference>
<dbReference type="SUPFAM" id="SSF161098">
    <property type="entry name" value="MetI-like"/>
    <property type="match status" value="1"/>
</dbReference>
<dbReference type="InterPro" id="IPR000515">
    <property type="entry name" value="MetI-like"/>
</dbReference>
<organism evidence="11 12">
    <name type="scientific">Eubacterium pyruvativorans</name>
    <dbReference type="NCBI Taxonomy" id="155865"/>
    <lineage>
        <taxon>Bacteria</taxon>
        <taxon>Bacillati</taxon>
        <taxon>Bacillota</taxon>
        <taxon>Clostridia</taxon>
        <taxon>Eubacteriales</taxon>
        <taxon>Eubacteriaceae</taxon>
        <taxon>Eubacterium</taxon>
    </lineage>
</organism>
<feature type="transmembrane region" description="Helical" evidence="9">
    <location>
        <begin position="195"/>
        <end position="215"/>
    </location>
</feature>
<dbReference type="PROSITE" id="PS50928">
    <property type="entry name" value="ABC_TM1"/>
    <property type="match status" value="1"/>
</dbReference>
<evidence type="ECO:0000313" key="11">
    <source>
        <dbReference type="EMBL" id="SFU70760.1"/>
    </source>
</evidence>
<dbReference type="InterPro" id="IPR035906">
    <property type="entry name" value="MetI-like_sf"/>
</dbReference>
<feature type="transmembrane region" description="Helical" evidence="9">
    <location>
        <begin position="23"/>
        <end position="43"/>
    </location>
</feature>
<evidence type="ECO:0000256" key="7">
    <source>
        <dbReference type="ARBA" id="ARBA00022989"/>
    </source>
</evidence>
<keyword evidence="12" id="KW-1185">Reference proteome</keyword>
<evidence type="ECO:0000256" key="6">
    <source>
        <dbReference type="ARBA" id="ARBA00022970"/>
    </source>
</evidence>
<evidence type="ECO:0000256" key="4">
    <source>
        <dbReference type="ARBA" id="ARBA00022475"/>
    </source>
</evidence>
<dbReference type="STRING" id="155865.SAMN05216515_1413"/>
<dbReference type="CDD" id="cd06261">
    <property type="entry name" value="TM_PBP2"/>
    <property type="match status" value="1"/>
</dbReference>
<dbReference type="OrthoDB" id="9787841at2"/>
<feature type="domain" description="ABC transmembrane type-1" evidence="10">
    <location>
        <begin position="19"/>
        <end position="214"/>
    </location>
</feature>
<dbReference type="Gene3D" id="1.10.3720.10">
    <property type="entry name" value="MetI-like"/>
    <property type="match status" value="1"/>
</dbReference>
<keyword evidence="5 9" id="KW-0812">Transmembrane</keyword>
<dbReference type="GO" id="GO:0022857">
    <property type="term" value="F:transmembrane transporter activity"/>
    <property type="evidence" value="ECO:0007669"/>
    <property type="project" value="InterPro"/>
</dbReference>
<dbReference type="GeneID" id="78354958"/>
<keyword evidence="3 9" id="KW-0813">Transport</keyword>
<evidence type="ECO:0000256" key="9">
    <source>
        <dbReference type="RuleBase" id="RU363032"/>
    </source>
</evidence>
<accession>A0A1I7ID33</accession>
<keyword evidence="4" id="KW-1003">Cell membrane</keyword>
<dbReference type="FunFam" id="1.10.3720.10:FF:000033">
    <property type="entry name" value="Polar amino acid ABC transporter permease"/>
    <property type="match status" value="1"/>
</dbReference>
<dbReference type="GO" id="GO:0043190">
    <property type="term" value="C:ATP-binding cassette (ABC) transporter complex"/>
    <property type="evidence" value="ECO:0007669"/>
    <property type="project" value="InterPro"/>
</dbReference>
<dbReference type="PANTHER" id="PTHR30614">
    <property type="entry name" value="MEMBRANE COMPONENT OF AMINO ACID ABC TRANSPORTER"/>
    <property type="match status" value="1"/>
</dbReference>
<dbReference type="EMBL" id="FPBT01000040">
    <property type="protein sequence ID" value="SFU70760.1"/>
    <property type="molecule type" value="Genomic_DNA"/>
</dbReference>
<protein>
    <submittedName>
        <fullName evidence="11">Amino acid ABC transporter membrane protein, PAAT family</fullName>
    </submittedName>
</protein>
<dbReference type="NCBIfam" id="TIGR01726">
    <property type="entry name" value="HEQRo_perm_3TM"/>
    <property type="match status" value="1"/>
</dbReference>
<comment type="similarity">
    <text evidence="2">Belongs to the binding-protein-dependent transport system permease family. HisMQ subfamily.</text>
</comment>
<dbReference type="Proteomes" id="UP000198817">
    <property type="component" value="Unassembled WGS sequence"/>
</dbReference>
<name>A0A1I7ID33_9FIRM</name>
<evidence type="ECO:0000256" key="5">
    <source>
        <dbReference type="ARBA" id="ARBA00022692"/>
    </source>
</evidence>
<dbReference type="InterPro" id="IPR043429">
    <property type="entry name" value="ArtM/GltK/GlnP/TcyL/YhdX-like"/>
</dbReference>
<dbReference type="AlphaFoldDB" id="A0A1I7ID33"/>
<dbReference type="GO" id="GO:0006865">
    <property type="term" value="P:amino acid transport"/>
    <property type="evidence" value="ECO:0007669"/>
    <property type="project" value="UniProtKB-KW"/>
</dbReference>
<keyword evidence="6" id="KW-0029">Amino-acid transport</keyword>
<evidence type="ECO:0000313" key="12">
    <source>
        <dbReference type="Proteomes" id="UP000198817"/>
    </source>
</evidence>
<keyword evidence="7 9" id="KW-1133">Transmembrane helix</keyword>
<evidence type="ECO:0000259" key="10">
    <source>
        <dbReference type="PROSITE" id="PS50928"/>
    </source>
</evidence>
<dbReference type="InterPro" id="IPR010065">
    <property type="entry name" value="AA_ABC_transptr_permease_3TM"/>
</dbReference>
<dbReference type="Pfam" id="PF00528">
    <property type="entry name" value="BPD_transp_1"/>
    <property type="match status" value="1"/>
</dbReference>
<comment type="subcellular location">
    <subcellularLocation>
        <location evidence="1 9">Cell membrane</location>
        <topology evidence="1 9">Multi-pass membrane protein</topology>
    </subcellularLocation>
</comment>
<evidence type="ECO:0000256" key="8">
    <source>
        <dbReference type="ARBA" id="ARBA00023136"/>
    </source>
</evidence>
<dbReference type="RefSeq" id="WP_090164162.1">
    <property type="nucleotide sequence ID" value="NZ_CACVNK010000077.1"/>
</dbReference>
<gene>
    <name evidence="11" type="ORF">SAMN05216508_1407</name>
</gene>
<evidence type="ECO:0000256" key="2">
    <source>
        <dbReference type="ARBA" id="ARBA00010072"/>
    </source>
</evidence>
<proteinExistence type="inferred from homology"/>